<dbReference type="EMBL" id="JAJEQW010000001">
    <property type="protein sequence ID" value="MCC2240875.1"/>
    <property type="molecule type" value="Genomic_DNA"/>
</dbReference>
<reference evidence="3" key="2">
    <citation type="submission" date="2021-10" db="EMBL/GenBank/DDBJ databases">
        <title>Anaerobic single-cell dispensing facilitates the cultivation of human gut bacteria.</title>
        <authorList>
            <person name="Afrizal A."/>
        </authorList>
    </citation>
    <scope>NUCLEOTIDE SEQUENCE</scope>
    <source>
        <strain evidence="3">CLA-AA-H204</strain>
    </source>
</reference>
<organism evidence="3 5">
    <name type="scientific">Roseburia amylophila</name>
    <dbReference type="NCBI Taxonomy" id="2981794"/>
    <lineage>
        <taxon>Bacteria</taxon>
        <taxon>Bacillati</taxon>
        <taxon>Bacillota</taxon>
        <taxon>Clostridia</taxon>
        <taxon>Lachnospirales</taxon>
        <taxon>Lachnospiraceae</taxon>
        <taxon>Roseburia</taxon>
    </lineage>
</organism>
<evidence type="ECO:0000256" key="2">
    <source>
        <dbReference type="SAM" id="Coils"/>
    </source>
</evidence>
<keyword evidence="6" id="KW-1185">Reference proteome</keyword>
<dbReference type="Proteomes" id="UP001209666">
    <property type="component" value="Unassembled WGS sequence"/>
</dbReference>
<dbReference type="RefSeq" id="WP_022243081.1">
    <property type="nucleotide sequence ID" value="NZ_JAJEQW010000001.1"/>
</dbReference>
<dbReference type="SUPFAM" id="SSF46565">
    <property type="entry name" value="Chaperone J-domain"/>
    <property type="match status" value="1"/>
</dbReference>
<evidence type="ECO:0000313" key="4">
    <source>
        <dbReference type="EMBL" id="MCU6716326.1"/>
    </source>
</evidence>
<reference evidence="4" key="3">
    <citation type="submission" date="2022-09" db="EMBL/GenBank/DDBJ databases">
        <authorList>
            <person name="Hitch T.C.A."/>
        </authorList>
    </citation>
    <scope>NUCLEOTIDE SEQUENCE</scope>
    <source>
        <strain evidence="4">Sanger_19</strain>
    </source>
</reference>
<dbReference type="InterPro" id="IPR036869">
    <property type="entry name" value="J_dom_sf"/>
</dbReference>
<name>A0AAW4W7V1_9FIRM</name>
<sequence length="176" mass="21707">MKQHNSAVIKKDAAQFEKWCFQQTVELEHTRRELENSKREMERHQRELEFQKRKFEMEKNLEQERMKREQHLFDMKWKILESELQKLAAEKQKMERQRDFYSRVHEFEQENRSQSSNVVKGEMFFMGVGNEKSLRKRYKDLIKIYHPDNLNGDTGTIQEINREYQVLMQKLEVKYQ</sequence>
<evidence type="ECO:0000313" key="6">
    <source>
        <dbReference type="Proteomes" id="UP001209666"/>
    </source>
</evidence>
<feature type="coiled-coil region" evidence="2">
    <location>
        <begin position="24"/>
        <end position="104"/>
    </location>
</feature>
<evidence type="ECO:0000313" key="5">
    <source>
        <dbReference type="Proteomes" id="UP001198893"/>
    </source>
</evidence>
<gene>
    <name evidence="3" type="ORF">LKD47_00985</name>
    <name evidence="4" type="ORF">OCV43_03420</name>
</gene>
<dbReference type="Proteomes" id="UP001198893">
    <property type="component" value="Unassembled WGS sequence"/>
</dbReference>
<proteinExistence type="predicted"/>
<accession>A0AAW4W7V1</accession>
<evidence type="ECO:0000313" key="3">
    <source>
        <dbReference type="EMBL" id="MCC2240875.1"/>
    </source>
</evidence>
<keyword evidence="2" id="KW-0175">Coiled coil</keyword>
<comment type="caution">
    <text evidence="3">The sequence shown here is derived from an EMBL/GenBank/DDBJ whole genome shotgun (WGS) entry which is preliminary data.</text>
</comment>
<dbReference type="AlphaFoldDB" id="A0AAW4W7V1"/>
<keyword evidence="1" id="KW-0235">DNA replication</keyword>
<dbReference type="Gene3D" id="1.10.287.110">
    <property type="entry name" value="DnaJ domain"/>
    <property type="match status" value="1"/>
</dbReference>
<dbReference type="EMBL" id="JAOQKI010000004">
    <property type="protein sequence ID" value="MCU6716326.1"/>
    <property type="molecule type" value="Genomic_DNA"/>
</dbReference>
<reference evidence="4 6" key="1">
    <citation type="journal article" date="2021" name="ISME Commun">
        <title>Automated analysis of genomic sequences facilitates high-throughput and comprehensive description of bacteria.</title>
        <authorList>
            <person name="Hitch T.C.A."/>
        </authorList>
    </citation>
    <scope>NUCLEOTIDE SEQUENCE [LARGE SCALE GENOMIC DNA]</scope>
    <source>
        <strain evidence="4 6">Sanger_19</strain>
    </source>
</reference>
<dbReference type="GO" id="GO:0006260">
    <property type="term" value="P:DNA replication"/>
    <property type="evidence" value="ECO:0007669"/>
    <property type="project" value="UniProtKB-KW"/>
</dbReference>
<protein>
    <submittedName>
        <fullName evidence="3">Molecular chaperone DnaJ</fullName>
    </submittedName>
</protein>
<evidence type="ECO:0000256" key="1">
    <source>
        <dbReference type="ARBA" id="ARBA00022705"/>
    </source>
</evidence>